<dbReference type="InterPro" id="IPR028389">
    <property type="entry name" value="POT1"/>
</dbReference>
<organism evidence="2 3">
    <name type="scientific">Tetracentron sinense</name>
    <name type="common">Spur-leaf</name>
    <dbReference type="NCBI Taxonomy" id="13715"/>
    <lineage>
        <taxon>Eukaryota</taxon>
        <taxon>Viridiplantae</taxon>
        <taxon>Streptophyta</taxon>
        <taxon>Embryophyta</taxon>
        <taxon>Tracheophyta</taxon>
        <taxon>Spermatophyta</taxon>
        <taxon>Magnoliopsida</taxon>
        <taxon>Trochodendrales</taxon>
        <taxon>Trochodendraceae</taxon>
        <taxon>Tetracentron</taxon>
    </lineage>
</organism>
<dbReference type="GO" id="GO:0032210">
    <property type="term" value="P:regulation of telomere maintenance via telomerase"/>
    <property type="evidence" value="ECO:0007669"/>
    <property type="project" value="TreeGrafter"/>
</dbReference>
<dbReference type="InterPro" id="IPR057620">
    <property type="entry name" value="POT1A/B-like_OB"/>
</dbReference>
<dbReference type="EMBL" id="JABCRI010000004">
    <property type="protein sequence ID" value="KAF8407619.1"/>
    <property type="molecule type" value="Genomic_DNA"/>
</dbReference>
<dbReference type="GO" id="GO:0016233">
    <property type="term" value="P:telomere capping"/>
    <property type="evidence" value="ECO:0007669"/>
    <property type="project" value="TreeGrafter"/>
</dbReference>
<protein>
    <recommendedName>
        <fullName evidence="1">POT1A/B-like OB fold domain-containing protein</fullName>
    </recommendedName>
</protein>
<dbReference type="PANTHER" id="PTHR14513">
    <property type="entry name" value="PROTECTION OF TELOMERES 1"/>
    <property type="match status" value="1"/>
</dbReference>
<dbReference type="Proteomes" id="UP000655225">
    <property type="component" value="Unassembled WGS sequence"/>
</dbReference>
<reference evidence="2 3" key="1">
    <citation type="submission" date="2020-04" db="EMBL/GenBank/DDBJ databases">
        <title>Plant Genome Project.</title>
        <authorList>
            <person name="Zhang R.-G."/>
        </authorList>
    </citation>
    <scope>NUCLEOTIDE SEQUENCE [LARGE SCALE GENOMIC DNA]</scope>
    <source>
        <strain evidence="2">YNK0</strain>
        <tissue evidence="2">Leaf</tissue>
    </source>
</reference>
<dbReference type="OrthoDB" id="2186770at2759"/>
<dbReference type="GO" id="GO:0000783">
    <property type="term" value="C:nuclear telomere cap complex"/>
    <property type="evidence" value="ECO:0007669"/>
    <property type="project" value="TreeGrafter"/>
</dbReference>
<dbReference type="GO" id="GO:0010521">
    <property type="term" value="F:telomerase inhibitor activity"/>
    <property type="evidence" value="ECO:0007669"/>
    <property type="project" value="TreeGrafter"/>
</dbReference>
<dbReference type="OMA" id="VDKNDVW"/>
<dbReference type="PANTHER" id="PTHR14513:SF0">
    <property type="entry name" value="PROTECTION OF TELOMERES PROTEIN 1"/>
    <property type="match status" value="1"/>
</dbReference>
<name>A0A834ZI17_TETSI</name>
<sequence length="263" mass="30766">MNHRLADEMEKPLPLQLESLPFSRDVLCTFPSVGSILRVTVETGNEKLGLHLLDSGKWVKFINIICQVRSDLWHGVMKPFTKLRILPNEDNIILQRQRFYDERISTKWDRMPLSSFDWPSRITETDYEHVPFVTLMDVLTYPEVTAKFKCVVRVVTMLPWRVEDFRSPLGIYRMRLTLEDPTARIHALIYAEDGEKFFGGYPSVDVMTRKRNELLGVAERDYGTEIENRNPPWVQCCIKSYYLVKSDIWGSRHYRIFGTSLVG</sequence>
<comment type="caution">
    <text evidence="2">The sequence shown here is derived from an EMBL/GenBank/DDBJ whole genome shotgun (WGS) entry which is preliminary data.</text>
</comment>
<evidence type="ECO:0000259" key="1">
    <source>
        <dbReference type="Pfam" id="PF25507"/>
    </source>
</evidence>
<accession>A0A834ZI17</accession>
<gene>
    <name evidence="2" type="ORF">HHK36_006752</name>
</gene>
<evidence type="ECO:0000313" key="3">
    <source>
        <dbReference type="Proteomes" id="UP000655225"/>
    </source>
</evidence>
<evidence type="ECO:0000313" key="2">
    <source>
        <dbReference type="EMBL" id="KAF8407619.1"/>
    </source>
</evidence>
<proteinExistence type="predicted"/>
<feature type="domain" description="POT1A/B-like OB fold" evidence="1">
    <location>
        <begin position="118"/>
        <end position="247"/>
    </location>
</feature>
<dbReference type="Pfam" id="PF25507">
    <property type="entry name" value="OB_POT1A"/>
    <property type="match status" value="1"/>
</dbReference>
<dbReference type="AlphaFoldDB" id="A0A834ZI17"/>
<dbReference type="GO" id="GO:0098505">
    <property type="term" value="F:G-rich strand telomeric DNA binding"/>
    <property type="evidence" value="ECO:0007669"/>
    <property type="project" value="TreeGrafter"/>
</dbReference>
<keyword evidence="3" id="KW-1185">Reference proteome</keyword>